<evidence type="ECO:0000313" key="3">
    <source>
        <dbReference type="Proteomes" id="UP001627408"/>
    </source>
</evidence>
<accession>A0ABW8UXM4</accession>
<feature type="transmembrane region" description="Helical" evidence="1">
    <location>
        <begin position="12"/>
        <end position="29"/>
    </location>
</feature>
<feature type="transmembrane region" description="Helical" evidence="1">
    <location>
        <begin position="41"/>
        <end position="59"/>
    </location>
</feature>
<dbReference type="RefSeq" id="WP_407593666.1">
    <property type="nucleotide sequence ID" value="NZ_JBHDIY010000002.1"/>
</dbReference>
<feature type="transmembrane region" description="Helical" evidence="1">
    <location>
        <begin position="96"/>
        <end position="116"/>
    </location>
</feature>
<keyword evidence="1" id="KW-1133">Transmembrane helix</keyword>
<feature type="transmembrane region" description="Helical" evidence="1">
    <location>
        <begin position="65"/>
        <end position="84"/>
    </location>
</feature>
<feature type="transmembrane region" description="Helical" evidence="1">
    <location>
        <begin position="157"/>
        <end position="177"/>
    </location>
</feature>
<feature type="transmembrane region" description="Helical" evidence="1">
    <location>
        <begin position="242"/>
        <end position="264"/>
    </location>
</feature>
<dbReference type="Proteomes" id="UP001627408">
    <property type="component" value="Unassembled WGS sequence"/>
</dbReference>
<keyword evidence="1" id="KW-0812">Transmembrane</keyword>
<gene>
    <name evidence="2" type="ORF">ACERZ8_18670</name>
</gene>
<protein>
    <submittedName>
        <fullName evidence="2">Uncharacterized protein</fullName>
    </submittedName>
</protein>
<comment type="caution">
    <text evidence="2">The sequence shown here is derived from an EMBL/GenBank/DDBJ whole genome shotgun (WGS) entry which is preliminary data.</text>
</comment>
<dbReference type="EMBL" id="JBHDIY010000002">
    <property type="protein sequence ID" value="MFL4471801.1"/>
    <property type="molecule type" value="Genomic_DNA"/>
</dbReference>
<organism evidence="2 3">
    <name type="scientific">Tateyamaria armeniaca</name>
    <dbReference type="NCBI Taxonomy" id="2518930"/>
    <lineage>
        <taxon>Bacteria</taxon>
        <taxon>Pseudomonadati</taxon>
        <taxon>Pseudomonadota</taxon>
        <taxon>Alphaproteobacteria</taxon>
        <taxon>Rhodobacterales</taxon>
        <taxon>Roseobacteraceae</taxon>
        <taxon>Tateyamaria</taxon>
    </lineage>
</organism>
<feature type="transmembrane region" description="Helical" evidence="1">
    <location>
        <begin position="183"/>
        <end position="200"/>
    </location>
</feature>
<sequence length="401" mass="43504">MTGLAPTLIADSVVSLAGLIGLALFAQVLRMQPGSAVTRRFLFALQVVAALLAIRLLQWLTGVEWIGRLTFAVAALVPLAMLLVAETLLRRHAPLALKLCVSGGAVGFALVALLISEDHARAAIVSLAAFQGLAFVALAVLVLTRDRASLSPAENKTIDRLALSFVLIVPLALTDFRTEFLDLPVRLSGIAILALCWLGLTLRRNEASQSEILSATLASAIGVIFASACIMELAALDGRTTLQVMAVMVSISMLAVIFNQVRIIRREDKIGRLLDVLADMQLNDPEAFLAALQNRALTYGALILEADSLKDFDADFRDCLVRRRIVSSKDLDPIEDPQLAEQFAWFFRKFAASHAMLVADHPFRIMAINVPALAQSTQLEQELRIAQRIAILLAEREASHG</sequence>
<evidence type="ECO:0000313" key="2">
    <source>
        <dbReference type="EMBL" id="MFL4471801.1"/>
    </source>
</evidence>
<proteinExistence type="predicted"/>
<reference evidence="2 3" key="1">
    <citation type="submission" date="2024-08" db="EMBL/GenBank/DDBJ databases">
        <title>Tateyamaria sp. nov., isolated from marine algae.</title>
        <authorList>
            <person name="Choi B.J."/>
            <person name="Kim J.M."/>
            <person name="Lee J.K."/>
            <person name="Choi D.G."/>
            <person name="Bayburt H."/>
            <person name="Baek J.H."/>
            <person name="Han D.M."/>
            <person name="Jeon C.O."/>
        </authorList>
    </citation>
    <scope>NUCLEOTIDE SEQUENCE [LARGE SCALE GENOMIC DNA]</scope>
    <source>
        <strain evidence="2 3">KMU-156</strain>
    </source>
</reference>
<feature type="transmembrane region" description="Helical" evidence="1">
    <location>
        <begin position="122"/>
        <end position="145"/>
    </location>
</feature>
<keyword evidence="1" id="KW-0472">Membrane</keyword>
<name>A0ABW8UXM4_9RHOB</name>
<feature type="transmembrane region" description="Helical" evidence="1">
    <location>
        <begin position="212"/>
        <end position="236"/>
    </location>
</feature>
<evidence type="ECO:0000256" key="1">
    <source>
        <dbReference type="SAM" id="Phobius"/>
    </source>
</evidence>
<keyword evidence="3" id="KW-1185">Reference proteome</keyword>